<evidence type="ECO:0000313" key="12">
    <source>
        <dbReference type="EMBL" id="EEN51348.1"/>
    </source>
</evidence>
<evidence type="ECO:0000259" key="11">
    <source>
        <dbReference type="PROSITE" id="PS50865"/>
    </source>
</evidence>
<evidence type="ECO:0000256" key="8">
    <source>
        <dbReference type="ARBA" id="ARBA00023136"/>
    </source>
</evidence>
<feature type="domain" description="MYND-type" evidence="11">
    <location>
        <begin position="18"/>
        <end position="56"/>
    </location>
</feature>
<evidence type="ECO:0000256" key="9">
    <source>
        <dbReference type="PROSITE-ProRule" id="PRU00134"/>
    </source>
</evidence>
<proteinExistence type="predicted"/>
<dbReference type="SMART" id="SM00034">
    <property type="entry name" value="CLECT"/>
    <property type="match status" value="1"/>
</dbReference>
<dbReference type="CDD" id="cd00037">
    <property type="entry name" value="CLECT"/>
    <property type="match status" value="1"/>
</dbReference>
<dbReference type="PANTHER" id="PTHR46730">
    <property type="entry name" value="POLYCYSTIN-1"/>
    <property type="match status" value="1"/>
</dbReference>
<evidence type="ECO:0000256" key="3">
    <source>
        <dbReference type="ARBA" id="ARBA00022723"/>
    </source>
</evidence>
<evidence type="ECO:0000256" key="4">
    <source>
        <dbReference type="ARBA" id="ARBA00022737"/>
    </source>
</evidence>
<dbReference type="Pfam" id="PF14737">
    <property type="entry name" value="DUF4470"/>
    <property type="match status" value="1"/>
</dbReference>
<gene>
    <name evidence="12" type="ORF">BRAFLDRAFT_87573</name>
</gene>
<keyword evidence="6" id="KW-0862">Zinc</keyword>
<evidence type="ECO:0000256" key="6">
    <source>
        <dbReference type="ARBA" id="ARBA00022833"/>
    </source>
</evidence>
<dbReference type="Pfam" id="PF00059">
    <property type="entry name" value="Lectin_C"/>
    <property type="match status" value="1"/>
</dbReference>
<reference evidence="12" key="1">
    <citation type="journal article" date="2008" name="Nature">
        <title>The amphioxus genome and the evolution of the chordate karyotype.</title>
        <authorList>
            <consortium name="US DOE Joint Genome Institute (JGI-PGF)"/>
            <person name="Putnam N.H."/>
            <person name="Butts T."/>
            <person name="Ferrier D.E.K."/>
            <person name="Furlong R.F."/>
            <person name="Hellsten U."/>
            <person name="Kawashima T."/>
            <person name="Robinson-Rechavi M."/>
            <person name="Shoguchi E."/>
            <person name="Terry A."/>
            <person name="Yu J.-K."/>
            <person name="Benito-Gutierrez E.L."/>
            <person name="Dubchak I."/>
            <person name="Garcia-Fernandez J."/>
            <person name="Gibson-Brown J.J."/>
            <person name="Grigoriev I.V."/>
            <person name="Horton A.C."/>
            <person name="de Jong P.J."/>
            <person name="Jurka J."/>
            <person name="Kapitonov V.V."/>
            <person name="Kohara Y."/>
            <person name="Kuroki Y."/>
            <person name="Lindquist E."/>
            <person name="Lucas S."/>
            <person name="Osoegawa K."/>
            <person name="Pennacchio L.A."/>
            <person name="Salamov A.A."/>
            <person name="Satou Y."/>
            <person name="Sauka-Spengler T."/>
            <person name="Schmutz J."/>
            <person name="Shin-I T."/>
            <person name="Toyoda A."/>
            <person name="Bronner-Fraser M."/>
            <person name="Fujiyama A."/>
            <person name="Holland L.Z."/>
            <person name="Holland P.W.H."/>
            <person name="Satoh N."/>
            <person name="Rokhsar D.S."/>
        </authorList>
    </citation>
    <scope>NUCLEOTIDE SEQUENCE [LARGE SCALE GENOMIC DNA]</scope>
    <source>
        <strain evidence="12">S238N-H82</strain>
        <tissue evidence="12">Testes</tissue>
    </source>
</reference>
<dbReference type="SUPFAM" id="SSF56436">
    <property type="entry name" value="C-type lectin-like"/>
    <property type="match status" value="1"/>
</dbReference>
<dbReference type="GO" id="GO:0008270">
    <property type="term" value="F:zinc ion binding"/>
    <property type="evidence" value="ECO:0007669"/>
    <property type="project" value="UniProtKB-KW"/>
</dbReference>
<protein>
    <recommendedName>
        <fullName evidence="13">MYND-type domain-containing protein</fullName>
    </recommendedName>
</protein>
<keyword evidence="8" id="KW-0472">Membrane</keyword>
<dbReference type="Pfam" id="PF02010">
    <property type="entry name" value="REJ"/>
    <property type="match status" value="1"/>
</dbReference>
<dbReference type="InterPro" id="IPR002859">
    <property type="entry name" value="PKD/REJ-like"/>
</dbReference>
<dbReference type="InterPro" id="IPR016187">
    <property type="entry name" value="CTDL_fold"/>
</dbReference>
<evidence type="ECO:0000256" key="1">
    <source>
        <dbReference type="ARBA" id="ARBA00004370"/>
    </source>
</evidence>
<dbReference type="GO" id="GO:0016020">
    <property type="term" value="C:membrane"/>
    <property type="evidence" value="ECO:0007669"/>
    <property type="project" value="UniProtKB-SubCell"/>
</dbReference>
<dbReference type="PROSITE" id="PS50041">
    <property type="entry name" value="C_TYPE_LECTIN_2"/>
    <property type="match status" value="1"/>
</dbReference>
<feature type="domain" description="C-type lectin" evidence="10">
    <location>
        <begin position="596"/>
        <end position="720"/>
    </location>
</feature>
<comment type="subcellular location">
    <subcellularLocation>
        <location evidence="1">Membrane</location>
    </subcellularLocation>
</comment>
<dbReference type="PROSITE" id="PS50865">
    <property type="entry name" value="ZF_MYND_2"/>
    <property type="match status" value="1"/>
</dbReference>
<dbReference type="InterPro" id="IPR002893">
    <property type="entry name" value="Znf_MYND"/>
</dbReference>
<keyword evidence="3" id="KW-0479">Metal-binding</keyword>
<keyword evidence="4" id="KW-0677">Repeat</keyword>
<dbReference type="InterPro" id="IPR001304">
    <property type="entry name" value="C-type_lectin-like"/>
</dbReference>
<keyword evidence="5 9" id="KW-0863">Zinc-finger</keyword>
<name>C3Z834_BRAFL</name>
<evidence type="ECO:0000259" key="10">
    <source>
        <dbReference type="PROSITE" id="PS50041"/>
    </source>
</evidence>
<dbReference type="EMBL" id="GG666592">
    <property type="protein sequence ID" value="EEN51348.1"/>
    <property type="molecule type" value="Genomic_DNA"/>
</dbReference>
<dbReference type="Gene3D" id="3.10.100.10">
    <property type="entry name" value="Mannose-Binding Protein A, subunit A"/>
    <property type="match status" value="1"/>
</dbReference>
<sequence length="1307" mass="147764">MCPLSQVECTNCAVLHKCSTCSRVSRDAKRCSSCDKAWYCNQTCQKDDWKRHKPTCQETQDKIVRVATMLRRCYSFSRSLQRLSSFPYYWGNSFAQDLIKIDQNEGEYPDNMAVLLAGVGNLRNVMATVAGLKQSFRGGIHFSLNDTDPQVTARNVFFLYFLWKYREGEGVARKLTQIWYSVKIAEEEAMMAQDCLRELLLLPGDTSTLCDGTVTMAAEQVTQIRPVFQLWLSLLSGERTLKMTPQEQLRRTYQRSADGVDNIIRSIPTRHRASADDWFKTGILLPKSDPRRKFASRDNFTLAAWNPAHNENFSPMLQFPTCSDEVGEIAAGINDDGMPFAEWDYLQVKAKSESDNLLTMYSHYIEDVVKKFADILNRGRLSFHVILSDCLSLNAHLPVDVKFDRIFTSNLADYVSFPVLLDTYRPLLRTSNNRSVIITEFLNFPLYFPEATAADADPFLVIPLFKKAADDLRHEPDWTKRDLTDMVSNTGATSIIEYFNNWDAFTQYLRAALLTHKCPESSHPDLSRKDVPKMSEVTSSCGMKMRNFLRELNTVWPFRHRINVRRVNPLNGHERVLEWTLPDSTELSICEHKAQVGNKIYVIVDESEVTYSQATSTCTSLGGRLASSRYESYQSAYYGIMYENKCGLFNRFRPFWVDVIPDGPGIWRHGVDGTDVAVSYSSWDPHRPVNDPTKRCVRNMATSSSWEVVSCDEPAYFACQFDMEPEDGPDSPCFPTVVLDTGSRPYEKPFRLLRAGNFSTFGRIVDLDCPGDYNITYKWRLRWAVSFDPTVVMDTSQILHRKAGVFLNDVSITIPPNLLFPWKYLLVLSVSMTHGENNDVTTASVSTWIENMPSTLRLLVIGGSKRSQSGGYLMDSDVDAEVHDDSSVVDQQPRANEAGARKWAWACRLPNGSDCGQQIEADSEVGYKAYNKSPRKATLGTFFMRVTHKFRGVQSIPYEQEVTLIPGGLPTCKIICSPGDNCNYQATKFDQRLRLWTKCQIYIIRPWETNGTWYNLTELGPHHSFRWNLKQYPDEFSGDDLENNTLTGLEKSELIVKSNVFTVPGEYIIRLDILTNGTLCTSGSCSYAEWKFSIPVPPANARQPACTADIPVPLSSDFDGQGAIRYEFYYRTTATASVSTMTPSESGHNNLFYYGMSPSPPPFKLPSGLASDDYKVFIFVQIIDQEGTGKTSELELTVRLPTFEDLLTAIDVTNAEVETAIRWGNKMEAVHLSTITAATLNNIRAEGAYGGRDWREARQGIIYNVGRVPIESTESIIQSSESLIQATHYDDQVTADAQVSFCHTTVS</sequence>
<evidence type="ECO:0000256" key="7">
    <source>
        <dbReference type="ARBA" id="ARBA00022989"/>
    </source>
</evidence>
<dbReference type="PANTHER" id="PTHR46730:SF1">
    <property type="entry name" value="PLAT DOMAIN-CONTAINING PROTEIN"/>
    <property type="match status" value="1"/>
</dbReference>
<evidence type="ECO:0008006" key="13">
    <source>
        <dbReference type="Google" id="ProtNLM"/>
    </source>
</evidence>
<evidence type="ECO:0000256" key="2">
    <source>
        <dbReference type="ARBA" id="ARBA00022692"/>
    </source>
</evidence>
<accession>C3Z834</accession>
<evidence type="ECO:0000256" key="5">
    <source>
        <dbReference type="ARBA" id="ARBA00022771"/>
    </source>
</evidence>
<dbReference type="Pfam" id="PF01753">
    <property type="entry name" value="zf-MYND"/>
    <property type="match status" value="1"/>
</dbReference>
<dbReference type="SUPFAM" id="SSF144232">
    <property type="entry name" value="HIT/MYND zinc finger-like"/>
    <property type="match status" value="1"/>
</dbReference>
<dbReference type="eggNOG" id="ENOG502S2D3">
    <property type="taxonomic scope" value="Eukaryota"/>
</dbReference>
<keyword evidence="2" id="KW-0812">Transmembrane</keyword>
<dbReference type="InterPro" id="IPR016186">
    <property type="entry name" value="C-type_lectin-like/link_sf"/>
</dbReference>
<dbReference type="InterPro" id="IPR027974">
    <property type="entry name" value="DUF4470"/>
</dbReference>
<dbReference type="InParanoid" id="C3Z834"/>
<keyword evidence="7" id="KW-1133">Transmembrane helix</keyword>
<dbReference type="Gene3D" id="6.10.140.2220">
    <property type="match status" value="1"/>
</dbReference>
<organism>
    <name type="scientific">Branchiostoma floridae</name>
    <name type="common">Florida lancelet</name>
    <name type="synonym">Amphioxus</name>
    <dbReference type="NCBI Taxonomy" id="7739"/>
    <lineage>
        <taxon>Eukaryota</taxon>
        <taxon>Metazoa</taxon>
        <taxon>Chordata</taxon>
        <taxon>Cephalochordata</taxon>
        <taxon>Leptocardii</taxon>
        <taxon>Amphioxiformes</taxon>
        <taxon>Branchiostomatidae</taxon>
        <taxon>Branchiostoma</taxon>
    </lineage>
</organism>